<evidence type="ECO:0000313" key="2">
    <source>
        <dbReference type="Proteomes" id="UP000050700"/>
    </source>
</evidence>
<dbReference type="Proteomes" id="UP000050700">
    <property type="component" value="Unassembled WGS sequence"/>
</dbReference>
<evidence type="ECO:0000313" key="1">
    <source>
        <dbReference type="EMBL" id="KIS35240.1"/>
    </source>
</evidence>
<dbReference type="AlphaFoldDB" id="A0A158SWJ6"/>
<dbReference type="EMBL" id="JMQP01000002">
    <property type="protein sequence ID" value="KIS35240.1"/>
    <property type="molecule type" value="Genomic_DNA"/>
</dbReference>
<reference evidence="1 2" key="1">
    <citation type="submission" date="2014-05" db="EMBL/GenBank/DDBJ databases">
        <title>Methylome analysis of the phasevarions of Haemophilus influenzae.</title>
        <authorList>
            <person name="Atack J.M."/>
            <person name="Fox K.L."/>
            <person name="Power P.M."/>
            <person name="Clark T."/>
            <person name="Jurcisek J."/>
            <person name="Korlach J."/>
            <person name="Bakaletz L.O."/>
            <person name="Jennings M.P."/>
        </authorList>
    </citation>
    <scope>NUCLEOTIDE SEQUENCE [LARGE SCALE GENOMIC DNA]</scope>
    <source>
        <strain evidence="1 2">1209</strain>
    </source>
</reference>
<comment type="caution">
    <text evidence="1">The sequence shown here is derived from an EMBL/GenBank/DDBJ whole genome shotgun (WGS) entry which is preliminary data.</text>
</comment>
<protein>
    <submittedName>
        <fullName evidence="1">Uncharacterized protein</fullName>
    </submittedName>
</protein>
<sequence length="33" mass="3894">MGRGRSDHILRIQITTIDPFQNKQPAEMQVFYC</sequence>
<proteinExistence type="predicted"/>
<organism evidence="1 2">
    <name type="scientific">Haemophilus influenzae</name>
    <dbReference type="NCBI Taxonomy" id="727"/>
    <lineage>
        <taxon>Bacteria</taxon>
        <taxon>Pseudomonadati</taxon>
        <taxon>Pseudomonadota</taxon>
        <taxon>Gammaproteobacteria</taxon>
        <taxon>Pasteurellales</taxon>
        <taxon>Pasteurellaceae</taxon>
        <taxon>Haemophilus</taxon>
    </lineage>
</organism>
<name>A0A158SWJ6_HAEIF</name>
<gene>
    <name evidence="1" type="ORF">NTHI1209_00844</name>
</gene>
<accession>A0A158SWJ6</accession>